<dbReference type="OrthoDB" id="372487at2759"/>
<dbReference type="PANTHER" id="PTHR12341">
    <property type="entry name" value="5'-&gt;3' EXORIBONUCLEASE"/>
    <property type="match status" value="1"/>
</dbReference>
<feature type="domain" description="5'-3' exoribonuclease 1 SH3-like" evidence="3">
    <location>
        <begin position="798"/>
        <end position="842"/>
    </location>
</feature>
<evidence type="ECO:0000313" key="7">
    <source>
        <dbReference type="Proteomes" id="UP000663829"/>
    </source>
</evidence>
<protein>
    <submittedName>
        <fullName evidence="5">Uncharacterized protein</fullName>
    </submittedName>
</protein>
<dbReference type="EMBL" id="CAJOBC010000262">
    <property type="protein sequence ID" value="CAF3562309.1"/>
    <property type="molecule type" value="Genomic_DNA"/>
</dbReference>
<evidence type="ECO:0000313" key="5">
    <source>
        <dbReference type="EMBL" id="CAF0779317.1"/>
    </source>
</evidence>
<evidence type="ECO:0000256" key="1">
    <source>
        <dbReference type="SAM" id="MobiDB-lite"/>
    </source>
</evidence>
<feature type="domain" description="Exoribonuclease Xrn1 D2/D3" evidence="4">
    <location>
        <begin position="547"/>
        <end position="764"/>
    </location>
</feature>
<dbReference type="Pfam" id="PF17846">
    <property type="entry name" value="XRN_M"/>
    <property type="match status" value="1"/>
</dbReference>
<dbReference type="InterPro" id="IPR041385">
    <property type="entry name" value="SH3_12"/>
</dbReference>
<name>A0A813RD36_9BILA</name>
<dbReference type="Proteomes" id="UP000681722">
    <property type="component" value="Unassembled WGS sequence"/>
</dbReference>
<evidence type="ECO:0000259" key="2">
    <source>
        <dbReference type="Pfam" id="PF17846"/>
    </source>
</evidence>
<dbReference type="Pfam" id="PF18129">
    <property type="entry name" value="SH3_12"/>
    <property type="match status" value="1"/>
</dbReference>
<feature type="region of interest" description="Disordered" evidence="1">
    <location>
        <begin position="1422"/>
        <end position="1456"/>
    </location>
</feature>
<reference evidence="5" key="1">
    <citation type="submission" date="2021-02" db="EMBL/GenBank/DDBJ databases">
        <authorList>
            <person name="Nowell W R."/>
        </authorList>
    </citation>
    <scope>NUCLEOTIDE SEQUENCE</scope>
</reference>
<evidence type="ECO:0000259" key="4">
    <source>
        <dbReference type="Pfam" id="PF18334"/>
    </source>
</evidence>
<feature type="non-terminal residue" evidence="5">
    <location>
        <position position="1"/>
    </location>
</feature>
<dbReference type="Gene3D" id="1.25.40.1050">
    <property type="match status" value="1"/>
</dbReference>
<feature type="region of interest" description="Disordered" evidence="1">
    <location>
        <begin position="917"/>
        <end position="945"/>
    </location>
</feature>
<dbReference type="Proteomes" id="UP000663829">
    <property type="component" value="Unassembled WGS sequence"/>
</dbReference>
<feature type="domain" description="Xrn1 helical" evidence="2">
    <location>
        <begin position="32"/>
        <end position="245"/>
    </location>
</feature>
<dbReference type="InterPro" id="IPR041412">
    <property type="entry name" value="Xrn1_helical"/>
</dbReference>
<dbReference type="GO" id="GO:0003723">
    <property type="term" value="F:RNA binding"/>
    <property type="evidence" value="ECO:0007669"/>
    <property type="project" value="TreeGrafter"/>
</dbReference>
<organism evidence="5 7">
    <name type="scientific">Didymodactylos carnosus</name>
    <dbReference type="NCBI Taxonomy" id="1234261"/>
    <lineage>
        <taxon>Eukaryota</taxon>
        <taxon>Metazoa</taxon>
        <taxon>Spiralia</taxon>
        <taxon>Gnathifera</taxon>
        <taxon>Rotifera</taxon>
        <taxon>Eurotatoria</taxon>
        <taxon>Bdelloidea</taxon>
        <taxon>Philodinida</taxon>
        <taxon>Philodinidae</taxon>
        <taxon>Didymodactylos</taxon>
    </lineage>
</organism>
<dbReference type="GO" id="GO:0016075">
    <property type="term" value="P:rRNA catabolic process"/>
    <property type="evidence" value="ECO:0007669"/>
    <property type="project" value="TreeGrafter"/>
</dbReference>
<dbReference type="Gene3D" id="2.170.260.40">
    <property type="match status" value="1"/>
</dbReference>
<gene>
    <name evidence="5" type="ORF">GPM918_LOCUS2372</name>
    <name evidence="6" type="ORF">SRO942_LOCUS2372</name>
</gene>
<dbReference type="InterPro" id="IPR027073">
    <property type="entry name" value="5_3_exoribonuclease"/>
</dbReference>
<feature type="region of interest" description="Disordered" evidence="1">
    <location>
        <begin position="1"/>
        <end position="57"/>
    </location>
</feature>
<sequence>NQTDNNNDVHNMDNSNDNDNSVYFDPDKDHSSAYETISAQNGNEEERPVIQSSTILDDNDNEPLIESEFRQHKTHYYREKMNIEQMTSNIMTTNVENYIFALQWILKYYYNGCQSWSWFYPQHYAPYLSDLKNFKDLNIQFDNGKPFRPFEQLLAVLPPTSCDLLPKPLQSLMTDIESPLLQFYPEDFCLDQNEKKQDWESIVLLPFIDEKLLLSTISKYYTKLNDEEKLRNNHSSSYCYISTRDLKPITNILIKNPYFPSITETKAVCKEYPYNYYHSDGSPFKTERFTDQPVLYPKFPCLNILNYDHSFKNAIVNIFDIKSKSATLILKLKHQPDQDLITYNNNFKPVNEVNELSVVPFTINNQKKLIERYMGKCLFMNWPHFEYGIVCAISDYKQLYVWQNIPSESVFSLQSSYIEDAKHYTQTPVYVTHIPFEYDEEKYNDTKIIYSTRILSEEDGKNEYSKAMNISRRYEVRQGIHIGHIPLLLYISPLIGYRTQYRSSTSDKCSTYKCFSNQAYPYPLQTCLFQLPNYRSDKDLFQFPQTINDHFKINDPVFSLVPTNYSCDGQVQNVIVHNGKHIIECKMNTNAMKQPDIYAAQLKLQKCEIIYYTAQEVAKYLKTHAVSGTIVITSGNRNVVGGRLNIGLSWKMNYPVRQLQGYTKKLQGIWCYSDEASKVIADYMKKFPEVVAYLVKHPSLESYSERSIWPSQNGKTRAMEIRTWIKSLPTYSMQLTDASWMVLDTPVIEEINSMVTSFYAKQTNNRRHSSSGVSRIETSRLFKPCEYLGLCDPDPQTSFFLHDRVVVVRLGAGVPIGSRGTVIGIMPGRTHLDTYYEILFDHLPNGSLYSILFNDDQQQCRVKVRSYHLLNFTHSLRFNAVYKQRSISMVENVRDHRLVESLIHPSLQPQYHNMSVTNENSHPRKNRALNRGISDNNGNITTGHSNVVRNKSNIATIDYHQLAAQKAQQDLVQIKINNMKQGPRSRTPPPTRSKSMLAGEDSEQQSKSNKKKNSSVFERTLPTTNRQQDQRQLENHKYETNVTHRDLNKGFIIPQSTESSVPSVSSVNRIDYSQRTSGEQIQPLTSVVLPPTSSFNSSSFQPILSPTPQQSNDKPVFDLSKSKMNPDAPEFVMPSKNYLHTKFLIILNDEKQLKLRTTTLSSNRKEITTSERSAFTPIYSVPFSATTLITMQSNTYDSMYKLPQEVSAQQQQQPSFFSYAIEQMCKSHKESEQQLSDQTNDANTQSHQFYQQQQYNQNTYLQNSPYSHLDTSSSYPLSAMPVNNNHSSQYNQNSNINDIVNMMDYSHQQLSNDGNHQHNEANGVSNQSLNKALIEQQQQQQQNQYFPSVNDYDNSFLNTTMASISSNPNSLLYRAICESEQFQQVAGQQQSTNYSNNNISYTQQYPQMMMLPPFKNNVEPSIPMSLPSYQKHQPPPAAPVSVAPPTSTTKPSASTLQFIPSQVLRNIPK</sequence>
<proteinExistence type="predicted"/>
<evidence type="ECO:0000259" key="3">
    <source>
        <dbReference type="Pfam" id="PF18129"/>
    </source>
</evidence>
<comment type="caution">
    <text evidence="5">The sequence shown here is derived from an EMBL/GenBank/DDBJ whole genome shotgun (WGS) entry which is preliminary data.</text>
</comment>
<dbReference type="GO" id="GO:0000956">
    <property type="term" value="P:nuclear-transcribed mRNA catabolic process"/>
    <property type="evidence" value="ECO:0007669"/>
    <property type="project" value="TreeGrafter"/>
</dbReference>
<dbReference type="InterPro" id="IPR041106">
    <property type="entry name" value="XRN1_D2_D3"/>
</dbReference>
<dbReference type="Gene3D" id="2.30.30.750">
    <property type="match status" value="1"/>
</dbReference>
<feature type="compositionally biased region" description="Polar residues" evidence="1">
    <location>
        <begin position="933"/>
        <end position="945"/>
    </location>
</feature>
<accession>A0A813RD36</accession>
<dbReference type="InterPro" id="IPR047008">
    <property type="entry name" value="XRN1_SH3_sf"/>
</dbReference>
<feature type="region of interest" description="Disordered" evidence="1">
    <location>
        <begin position="977"/>
        <end position="1038"/>
    </location>
</feature>
<dbReference type="GO" id="GO:0005634">
    <property type="term" value="C:nucleus"/>
    <property type="evidence" value="ECO:0007669"/>
    <property type="project" value="TreeGrafter"/>
</dbReference>
<dbReference type="EMBL" id="CAJNOQ010000262">
    <property type="protein sequence ID" value="CAF0779317.1"/>
    <property type="molecule type" value="Genomic_DNA"/>
</dbReference>
<dbReference type="GO" id="GO:0004534">
    <property type="term" value="F:5'-3' RNA exonuclease activity"/>
    <property type="evidence" value="ECO:0007669"/>
    <property type="project" value="TreeGrafter"/>
</dbReference>
<keyword evidence="7" id="KW-1185">Reference proteome</keyword>
<feature type="compositionally biased region" description="Low complexity" evidence="1">
    <location>
        <begin position="1439"/>
        <end position="1455"/>
    </location>
</feature>
<evidence type="ECO:0000313" key="6">
    <source>
        <dbReference type="EMBL" id="CAF3562309.1"/>
    </source>
</evidence>
<dbReference type="InterPro" id="IPR047007">
    <property type="entry name" value="XRN1_D1_sf"/>
</dbReference>
<feature type="compositionally biased region" description="Polar residues" evidence="1">
    <location>
        <begin position="33"/>
        <end position="42"/>
    </location>
</feature>
<feature type="compositionally biased region" description="Low complexity" evidence="1">
    <location>
        <begin position="1"/>
        <end position="20"/>
    </location>
</feature>
<dbReference type="Pfam" id="PF18334">
    <property type="entry name" value="XRN1_D2_D3"/>
    <property type="match status" value="1"/>
</dbReference>
<feature type="compositionally biased region" description="Basic and acidic residues" evidence="1">
    <location>
        <begin position="1028"/>
        <end position="1038"/>
    </location>
</feature>
<dbReference type="PANTHER" id="PTHR12341:SF7">
    <property type="entry name" value="5'-3' EXORIBONUCLEASE 1"/>
    <property type="match status" value="1"/>
</dbReference>